<feature type="domain" description="Ig-like" evidence="3">
    <location>
        <begin position="945"/>
        <end position="1029"/>
    </location>
</feature>
<dbReference type="FunFam" id="2.60.40.10:FF:000876">
    <property type="entry name" value="Uncharacterized protein, isoform H"/>
    <property type="match status" value="1"/>
</dbReference>
<dbReference type="InterPro" id="IPR007110">
    <property type="entry name" value="Ig-like_dom"/>
</dbReference>
<dbReference type="FunFam" id="2.60.40.10:FF:000614">
    <property type="entry name" value="Bent, isoform H"/>
    <property type="match status" value="1"/>
</dbReference>
<keyword evidence="1" id="KW-0677">Repeat</keyword>
<dbReference type="InterPro" id="IPR036179">
    <property type="entry name" value="Ig-like_dom_sf"/>
</dbReference>
<dbReference type="InterPro" id="IPR003961">
    <property type="entry name" value="FN3_dom"/>
</dbReference>
<dbReference type="SUPFAM" id="SSF49265">
    <property type="entry name" value="Fibronectin type III"/>
    <property type="match status" value="1"/>
</dbReference>
<dbReference type="GO" id="GO:0045214">
    <property type="term" value="P:sarcomere organization"/>
    <property type="evidence" value="ECO:0007669"/>
    <property type="project" value="TreeGrafter"/>
</dbReference>
<organism evidence="5 6">
    <name type="scientific">Drosophila rubida</name>
    <dbReference type="NCBI Taxonomy" id="30044"/>
    <lineage>
        <taxon>Eukaryota</taxon>
        <taxon>Metazoa</taxon>
        <taxon>Ecdysozoa</taxon>
        <taxon>Arthropoda</taxon>
        <taxon>Hexapoda</taxon>
        <taxon>Insecta</taxon>
        <taxon>Pterygota</taxon>
        <taxon>Neoptera</taxon>
        <taxon>Endopterygota</taxon>
        <taxon>Diptera</taxon>
        <taxon>Brachycera</taxon>
        <taxon>Muscomorpha</taxon>
        <taxon>Ephydroidea</taxon>
        <taxon>Drosophilidae</taxon>
        <taxon>Drosophila</taxon>
    </lineage>
</organism>
<dbReference type="FunFam" id="2.60.40.10:FF:000056">
    <property type="entry name" value="twitchin isoform X4"/>
    <property type="match status" value="1"/>
</dbReference>
<evidence type="ECO:0000313" key="6">
    <source>
        <dbReference type="Proteomes" id="UP001200034"/>
    </source>
</evidence>
<dbReference type="SUPFAM" id="SSF48726">
    <property type="entry name" value="Immunoglobulin"/>
    <property type="match status" value="11"/>
</dbReference>
<keyword evidence="6" id="KW-1185">Reference proteome</keyword>
<feature type="domain" description="Ig-like" evidence="3">
    <location>
        <begin position="113"/>
        <end position="202"/>
    </location>
</feature>
<dbReference type="FunFam" id="2.60.40.10:FF:000935">
    <property type="entry name" value="Uncharacterized protein, isoform I"/>
    <property type="match status" value="1"/>
</dbReference>
<feature type="domain" description="Fibronectin type-III" evidence="4">
    <location>
        <begin position="1323"/>
        <end position="1420"/>
    </location>
</feature>
<comment type="caution">
    <text evidence="5">The sequence shown here is derived from an EMBL/GenBank/DDBJ whole genome shotgun (WGS) entry which is preliminary data.</text>
</comment>
<dbReference type="CDD" id="cd00096">
    <property type="entry name" value="Ig"/>
    <property type="match status" value="1"/>
</dbReference>
<dbReference type="FunFam" id="2.60.40.10:FF:000505">
    <property type="entry name" value="Bent, isoform J"/>
    <property type="match status" value="1"/>
</dbReference>
<dbReference type="Gene3D" id="2.60.40.10">
    <property type="entry name" value="Immunoglobulins"/>
    <property type="match status" value="13"/>
</dbReference>
<protein>
    <recommendedName>
        <fullName evidence="7">Twitchin</fullName>
    </recommendedName>
</protein>
<dbReference type="InterPro" id="IPR050964">
    <property type="entry name" value="Striated_Muscle_Regulatory"/>
</dbReference>
<dbReference type="SMART" id="SM00409">
    <property type="entry name" value="IG"/>
    <property type="match status" value="10"/>
</dbReference>
<feature type="domain" description="Ig-like" evidence="3">
    <location>
        <begin position="214"/>
        <end position="309"/>
    </location>
</feature>
<dbReference type="FunFam" id="2.60.40.10:FF:000051">
    <property type="entry name" value="Uncharacterized protein, isoform J"/>
    <property type="match status" value="1"/>
</dbReference>
<evidence type="ECO:0000313" key="5">
    <source>
        <dbReference type="EMBL" id="KAH8384331.1"/>
    </source>
</evidence>
<dbReference type="Pfam" id="PF07679">
    <property type="entry name" value="I-set"/>
    <property type="match status" value="8"/>
</dbReference>
<feature type="domain" description="Ig-like" evidence="3">
    <location>
        <begin position="850"/>
        <end position="936"/>
    </location>
</feature>
<dbReference type="SMART" id="SM00408">
    <property type="entry name" value="IGc2"/>
    <property type="match status" value="7"/>
</dbReference>
<dbReference type="PROSITE" id="PS50853">
    <property type="entry name" value="FN3"/>
    <property type="match status" value="2"/>
</dbReference>
<dbReference type="PROSITE" id="PS50835">
    <property type="entry name" value="IG_LIKE"/>
    <property type="match status" value="7"/>
</dbReference>
<feature type="region of interest" description="Disordered" evidence="2">
    <location>
        <begin position="564"/>
        <end position="588"/>
    </location>
</feature>
<dbReference type="InterPro" id="IPR013783">
    <property type="entry name" value="Ig-like_fold"/>
</dbReference>
<dbReference type="GO" id="GO:0031430">
    <property type="term" value="C:M band"/>
    <property type="evidence" value="ECO:0007669"/>
    <property type="project" value="TreeGrafter"/>
</dbReference>
<dbReference type="InterPro" id="IPR003599">
    <property type="entry name" value="Ig_sub"/>
</dbReference>
<evidence type="ECO:0000256" key="1">
    <source>
        <dbReference type="ARBA" id="ARBA00022737"/>
    </source>
</evidence>
<dbReference type="SMART" id="SM00060">
    <property type="entry name" value="FN3"/>
    <property type="match status" value="2"/>
</dbReference>
<evidence type="ECO:0000259" key="4">
    <source>
        <dbReference type="PROSITE" id="PS50853"/>
    </source>
</evidence>
<sequence>MGVAEDFAPSFVKKPQLHQEDDGNRLIFECQLLSAPKPEIEWFRSDNRLSEDGRTKFKIQPIGDNKFTVVLELDDVVETDAGLYKVKAKNKSGEVSASINLNFTRKQIDGIAPTFAKKPAIRQEEDGKRLLFECRVNADPLPVITWFHNGTPVKESIRHKAITKDSYILTLEIQNPTKDDGGNYRCNAINIYGESNANIALNFQGANDANGFAPSFIEKPRIIPNETGTLITMKCKCKAKPEPTVTWYRGQELVTKSKKIKINSTIISEDIYELTLEIKDPGATDGGTYRCNVKNEFGESNANLNLNIEAEPEPEGEGPTFVEKPRIISENNGKLVIMECKVKSDPKPDIAWFRNTKVIEETNRLKMSMEQRGDEYYIKLELIDPQLEDSGLYKCNIKNTLGELNANLTLNIESNKIIVEELEQPKSIKIGKGKLPDEGDNRDGATLKPVIVEPKDNNPSVMDIVKQRRRSSIRSLMTKEPIQNESFLGIVLKPVVKDAKEIVEPQQAKQLFKVKLYLKLCDLLSCHHNINYLHMLYYEDKTKVSKMQPPAPGEPPKIEVIREKRPSLAPEPPSRRGSLIPPADMGRRPSLIINDEKKLRPGEVMDTRRTHNHVSKFYIINVSLLCFIKLTDSTAYLTVGVEGNPAPTFKFYKGVSEILEGGRYKFLTDGQTNTITLCMRKCKPNDESKYKVVVSNIHGEDSAEMQLYVSDSSGMDFRAMLKKRRYQKWDKEEQDPNWGDLKETEKPLPALKKVERKVESFLSPLIDQFAKEGKDKKVVFEARFSKPNCKPKWMFRKDEVFTGSKYKFKQENDTYQLIITTPKVEDTGKYTIEIGGVSSTAFLNVEEADPTYTFTKPLKKKLEGFTRHETTLECAVSSSMANVHWFKDNKKIESDDPRYLISKDINGNLKLIIKESLLEDTGKYRCQLDKQQDKTECALNVVEYPYKFVKVLKSQQCIEKDTVTLACEIDDAQGDVQWFRNDEEIKPDKRMQIIKDGRKRKLVIKDCKVTDAGQFKCTTNADKTDAEIIINYQNRFNKKLKDTDAVEREKLVLDVELQDQTAPCDWKINGEPLVPNERIEIKNLGGGKHQLVFNSLELTDVGEITCESGQLNSTCKLSVRKGESRPNIDCPDEFAGPISAPVIIEVPFKVSGTKQTPIEAKLIKDGKPLPIKDVEVAVTDDKVTFKIKKPSRDLSGPYQIKIANGQGEDTKNVNIICQDAPQPPQDVDITDVYQTSCVVQFKPPADDGGSPITKYVIERQDLSKKQGWEPVAEVLPSEPCLKKIDDLVPKKQYRFRMRAVNKIGPSDPATFKNSILAKDPWDEPGKPKAVDLVDWDKDHANLKWEAPDSDGGDPITSYIVEYKEKFSNDWVAGKEVPGDAKIATVDNLKEGQQYEFRVRAVNRAGPGEPSDKTKAIIAKCRFVKPFLVGDGLKNITVKKGQTVRFDIKYDGEPEPTASWLKDTQVLKFDNQRICLEQLERNSSITIKKTVRKDTGKYKLVLTNSSGTIESEAQVVVLDRPLAPGGPFEPEEVRAHHIKMK</sequence>
<gene>
    <name evidence="5" type="ORF">KR093_001928</name>
</gene>
<feature type="non-terminal residue" evidence="5">
    <location>
        <position position="1540"/>
    </location>
</feature>
<dbReference type="Proteomes" id="UP001200034">
    <property type="component" value="Unassembled WGS sequence"/>
</dbReference>
<dbReference type="InterPro" id="IPR036116">
    <property type="entry name" value="FN3_sf"/>
</dbReference>
<evidence type="ECO:0008006" key="7">
    <source>
        <dbReference type="Google" id="ProtNLM"/>
    </source>
</evidence>
<dbReference type="FunFam" id="2.60.40.10:FF:000440">
    <property type="entry name" value="Bent, isoform C"/>
    <property type="match status" value="1"/>
</dbReference>
<reference evidence="5" key="1">
    <citation type="journal article" date="2021" name="Mol. Ecol. Resour.">
        <title>Phylogenomic analyses of the genus Drosophila reveals genomic signals of climate adaptation.</title>
        <authorList>
            <person name="Li F."/>
            <person name="Rane R.V."/>
            <person name="Luria V."/>
            <person name="Xiong Z."/>
            <person name="Chen J."/>
            <person name="Li Z."/>
            <person name="Catullo R.A."/>
            <person name="Griffin P.C."/>
            <person name="Schiffer M."/>
            <person name="Pearce S."/>
            <person name="Lee S.F."/>
            <person name="McElroy K."/>
            <person name="Stocker A."/>
            <person name="Shirriffs J."/>
            <person name="Cockerell F."/>
            <person name="Coppin C."/>
            <person name="Sgro C.M."/>
            <person name="Karger A."/>
            <person name="Cain J.W."/>
            <person name="Weber J.A."/>
            <person name="Santpere G."/>
            <person name="Kirschner M.W."/>
            <person name="Hoffmann A.A."/>
            <person name="Oakeshott J.G."/>
            <person name="Zhang G."/>
        </authorList>
    </citation>
    <scope>NUCLEOTIDE SEQUENCE</scope>
    <source>
        <strain evidence="5">BGI-SZ-2011g</strain>
    </source>
</reference>
<proteinExistence type="predicted"/>
<evidence type="ECO:0000259" key="3">
    <source>
        <dbReference type="PROSITE" id="PS50835"/>
    </source>
</evidence>
<dbReference type="FunFam" id="2.60.40.10:FF:001016">
    <property type="entry name" value="Uncharacterized protein, isoform J"/>
    <property type="match status" value="1"/>
</dbReference>
<dbReference type="CDD" id="cd00063">
    <property type="entry name" value="FN3"/>
    <property type="match status" value="2"/>
</dbReference>
<dbReference type="PRINTS" id="PR00014">
    <property type="entry name" value="FNTYPEIII"/>
</dbReference>
<dbReference type="InterPro" id="IPR013098">
    <property type="entry name" value="Ig_I-set"/>
</dbReference>
<name>A0AAD4PNS0_9MUSC</name>
<feature type="domain" description="Fibronectin type-III" evidence="4">
    <location>
        <begin position="1223"/>
        <end position="1320"/>
    </location>
</feature>
<feature type="domain" description="Ig-like" evidence="3">
    <location>
        <begin position="1425"/>
        <end position="1515"/>
    </location>
</feature>
<dbReference type="InterPro" id="IPR003598">
    <property type="entry name" value="Ig_sub2"/>
</dbReference>
<feature type="domain" description="Ig-like" evidence="3">
    <location>
        <begin position="9"/>
        <end position="102"/>
    </location>
</feature>
<dbReference type="PANTHER" id="PTHR13817">
    <property type="entry name" value="TITIN"/>
    <property type="match status" value="1"/>
</dbReference>
<evidence type="ECO:0000256" key="2">
    <source>
        <dbReference type="SAM" id="MobiDB-lite"/>
    </source>
</evidence>
<dbReference type="PANTHER" id="PTHR13817:SF151">
    <property type="entry name" value="TITIN"/>
    <property type="match status" value="1"/>
</dbReference>
<accession>A0AAD4PNS0</accession>
<dbReference type="FunFam" id="2.60.40.10:FF:000097">
    <property type="entry name" value="Bent, isoform F"/>
    <property type="match status" value="4"/>
</dbReference>
<dbReference type="Pfam" id="PF00041">
    <property type="entry name" value="fn3"/>
    <property type="match status" value="2"/>
</dbReference>
<feature type="domain" description="Ig-like" evidence="3">
    <location>
        <begin position="319"/>
        <end position="411"/>
    </location>
</feature>
<dbReference type="EMBL" id="JAJJHW010000705">
    <property type="protein sequence ID" value="KAH8384331.1"/>
    <property type="molecule type" value="Genomic_DNA"/>
</dbReference>